<dbReference type="STRING" id="36087.A0A077Z7L2"/>
<dbReference type="Proteomes" id="UP000030665">
    <property type="component" value="Unassembled WGS sequence"/>
</dbReference>
<reference evidence="9" key="2">
    <citation type="submission" date="2014-03" db="EMBL/GenBank/DDBJ databases">
        <title>The whipworm genome and dual-species transcriptomics of an intimate host-pathogen interaction.</title>
        <authorList>
            <person name="Foth B.J."/>
            <person name="Tsai I.J."/>
            <person name="Reid A.J."/>
            <person name="Bancroft A.J."/>
            <person name="Nichol S."/>
            <person name="Tracey A."/>
            <person name="Holroyd N."/>
            <person name="Cotton J.A."/>
            <person name="Stanley E.J."/>
            <person name="Zarowiecki M."/>
            <person name="Liu J.Z."/>
            <person name="Huckvale T."/>
            <person name="Cooper P.J."/>
            <person name="Grencis R.K."/>
            <person name="Berriman M."/>
        </authorList>
    </citation>
    <scope>NUCLEOTIDE SEQUENCE [LARGE SCALE GENOMIC DNA]</scope>
</reference>
<name>A0A077Z7L2_TRITR</name>
<dbReference type="SUPFAM" id="SSF56091">
    <property type="entry name" value="DNA ligase/mRNA capping enzyme, catalytic domain"/>
    <property type="match status" value="1"/>
</dbReference>
<dbReference type="CDD" id="cd07903">
    <property type="entry name" value="Adenylation_DNA_ligase_IV"/>
    <property type="match status" value="1"/>
</dbReference>
<gene>
    <name evidence="9" type="ORF">TTRE_0000403201</name>
</gene>
<keyword evidence="5" id="KW-0067">ATP-binding</keyword>
<proteinExistence type="predicted"/>
<dbReference type="GO" id="GO:0003677">
    <property type="term" value="F:DNA binding"/>
    <property type="evidence" value="ECO:0007669"/>
    <property type="project" value="InterPro"/>
</dbReference>
<evidence type="ECO:0000256" key="2">
    <source>
        <dbReference type="ARBA" id="ARBA00022723"/>
    </source>
</evidence>
<dbReference type="PANTHER" id="PTHR45997">
    <property type="entry name" value="DNA LIGASE 4"/>
    <property type="match status" value="1"/>
</dbReference>
<evidence type="ECO:0000259" key="8">
    <source>
        <dbReference type="PROSITE" id="PS50160"/>
    </source>
</evidence>
<evidence type="ECO:0000256" key="7">
    <source>
        <dbReference type="ARBA" id="ARBA00023204"/>
    </source>
</evidence>
<dbReference type="InterPro" id="IPR044125">
    <property type="entry name" value="Adenylation_DNA_ligase_IV"/>
</dbReference>
<feature type="domain" description="ATP-dependent DNA ligase family profile" evidence="8">
    <location>
        <begin position="224"/>
        <end position="303"/>
    </location>
</feature>
<dbReference type="GO" id="GO:0032807">
    <property type="term" value="C:DNA ligase IV complex"/>
    <property type="evidence" value="ECO:0007669"/>
    <property type="project" value="TreeGrafter"/>
</dbReference>
<dbReference type="PROSITE" id="PS00697">
    <property type="entry name" value="DNA_LIGASE_A1"/>
    <property type="match status" value="1"/>
</dbReference>
<dbReference type="Gene3D" id="3.30.470.30">
    <property type="entry name" value="DNA ligase/mRNA capping enzyme"/>
    <property type="match status" value="1"/>
</dbReference>
<keyword evidence="3" id="KW-0547">Nucleotide-binding</keyword>
<protein>
    <submittedName>
        <fullName evidence="9">DNA ligase A M domain containing protein</fullName>
    </submittedName>
</protein>
<dbReference type="InterPro" id="IPR012310">
    <property type="entry name" value="DNA_ligase_ATP-dep_cent"/>
</dbReference>
<dbReference type="GO" id="GO:0005958">
    <property type="term" value="C:DNA-dependent protein kinase-DNA ligase 4 complex"/>
    <property type="evidence" value="ECO:0007669"/>
    <property type="project" value="TreeGrafter"/>
</dbReference>
<dbReference type="InterPro" id="IPR016059">
    <property type="entry name" value="DNA_ligase_ATP-dep_CS"/>
</dbReference>
<dbReference type="PROSITE" id="PS50160">
    <property type="entry name" value="DNA_LIGASE_A3"/>
    <property type="match status" value="1"/>
</dbReference>
<keyword evidence="10" id="KW-1185">Reference proteome</keyword>
<dbReference type="GO" id="GO:0046872">
    <property type="term" value="F:metal ion binding"/>
    <property type="evidence" value="ECO:0007669"/>
    <property type="project" value="UniProtKB-KW"/>
</dbReference>
<evidence type="ECO:0000313" key="9">
    <source>
        <dbReference type="EMBL" id="CDW55759.1"/>
    </source>
</evidence>
<evidence type="ECO:0000256" key="6">
    <source>
        <dbReference type="ARBA" id="ARBA00022842"/>
    </source>
</evidence>
<organism evidence="9 10">
    <name type="scientific">Trichuris trichiura</name>
    <name type="common">Whipworm</name>
    <name type="synonym">Trichocephalus trichiurus</name>
    <dbReference type="NCBI Taxonomy" id="36087"/>
    <lineage>
        <taxon>Eukaryota</taxon>
        <taxon>Metazoa</taxon>
        <taxon>Ecdysozoa</taxon>
        <taxon>Nematoda</taxon>
        <taxon>Enoplea</taxon>
        <taxon>Dorylaimia</taxon>
        <taxon>Trichinellida</taxon>
        <taxon>Trichuridae</taxon>
        <taxon>Trichuris</taxon>
    </lineage>
</organism>
<dbReference type="GO" id="GO:0005524">
    <property type="term" value="F:ATP binding"/>
    <property type="evidence" value="ECO:0007669"/>
    <property type="project" value="UniProtKB-KW"/>
</dbReference>
<keyword evidence="1 9" id="KW-0436">Ligase</keyword>
<dbReference type="GO" id="GO:0006310">
    <property type="term" value="P:DNA recombination"/>
    <property type="evidence" value="ECO:0007669"/>
    <property type="project" value="InterPro"/>
</dbReference>
<dbReference type="InterPro" id="IPR036599">
    <property type="entry name" value="DNA_ligase_N_sf"/>
</dbReference>
<evidence type="ECO:0000256" key="5">
    <source>
        <dbReference type="ARBA" id="ARBA00022840"/>
    </source>
</evidence>
<dbReference type="GO" id="GO:0006303">
    <property type="term" value="P:double-strand break repair via nonhomologous end joining"/>
    <property type="evidence" value="ECO:0007669"/>
    <property type="project" value="TreeGrafter"/>
</dbReference>
<keyword evidence="2" id="KW-0479">Metal-binding</keyword>
<evidence type="ECO:0000256" key="1">
    <source>
        <dbReference type="ARBA" id="ARBA00022598"/>
    </source>
</evidence>
<dbReference type="OrthoDB" id="206088at2759"/>
<keyword evidence="4" id="KW-0227">DNA damage</keyword>
<dbReference type="Pfam" id="PF01068">
    <property type="entry name" value="DNA_ligase_A_M"/>
    <property type="match status" value="1"/>
</dbReference>
<dbReference type="AlphaFoldDB" id="A0A077Z7L2"/>
<dbReference type="Gene3D" id="1.10.3260.10">
    <property type="entry name" value="DNA ligase, ATP-dependent, N-terminal domain"/>
    <property type="match status" value="2"/>
</dbReference>
<dbReference type="InterPro" id="IPR029710">
    <property type="entry name" value="LIG4"/>
</dbReference>
<keyword evidence="6" id="KW-0460">Magnesium</keyword>
<evidence type="ECO:0000313" key="10">
    <source>
        <dbReference type="Proteomes" id="UP000030665"/>
    </source>
</evidence>
<dbReference type="GO" id="GO:0006297">
    <property type="term" value="P:nucleotide-excision repair, DNA gap filling"/>
    <property type="evidence" value="ECO:0007669"/>
    <property type="project" value="TreeGrafter"/>
</dbReference>
<evidence type="ECO:0000256" key="4">
    <source>
        <dbReference type="ARBA" id="ARBA00022763"/>
    </source>
</evidence>
<dbReference type="GO" id="GO:0003910">
    <property type="term" value="F:DNA ligase (ATP) activity"/>
    <property type="evidence" value="ECO:0007669"/>
    <property type="project" value="InterPro"/>
</dbReference>
<evidence type="ECO:0000256" key="3">
    <source>
        <dbReference type="ARBA" id="ARBA00022741"/>
    </source>
</evidence>
<reference evidence="9" key="1">
    <citation type="submission" date="2014-01" db="EMBL/GenBank/DDBJ databases">
        <authorList>
            <person name="Aslett M."/>
        </authorList>
    </citation>
    <scope>NUCLEOTIDE SEQUENCE</scope>
</reference>
<sequence length="318" mass="35873">MINVLGIDKRSADAVRLLKYRQLKSNDFASLASSIIEARVSGQDEATIHDVNSSLDSIAEGYNNKCLSSDTILKMYHPDASQLYDVTLSLKLVCERLPNLNASVDTVELTLFKPFRPMLACSVLPDIVPEVMKGAEFYVETKFDGERVQMHRDVDTYKYFSRNGGEFSSTYGETPLQGSLTQYLQNAFSASVKNCILDGEMIGWNRIDKCFATKGDHVDVKCLRSGDTINPCYVIFDLLYLNDTQLTSLPLHERLNRLRKVVREVEDYLVIAEQKTEVINALTDAVGRREEGIIVKNPQSLYRSDCPCRLSNCGYFLM</sequence>
<dbReference type="EMBL" id="HG805977">
    <property type="protein sequence ID" value="CDW55759.1"/>
    <property type="molecule type" value="Genomic_DNA"/>
</dbReference>
<accession>A0A077Z7L2</accession>
<keyword evidence="7" id="KW-0234">DNA repair</keyword>
<dbReference type="PANTHER" id="PTHR45997:SF1">
    <property type="entry name" value="DNA LIGASE 4"/>
    <property type="match status" value="1"/>
</dbReference>